<dbReference type="InterPro" id="IPR016032">
    <property type="entry name" value="Sig_transdc_resp-reg_C-effctor"/>
</dbReference>
<reference evidence="5" key="1">
    <citation type="submission" date="2023-12" db="EMBL/GenBank/DDBJ databases">
        <title>Fervidustalea candida gen. nov., sp. nov., a novel member of the family Paenibacillaceae isolated from a geothermal area.</title>
        <authorList>
            <person name="Li W.-J."/>
            <person name="Jiao J.-Y."/>
            <person name="Chen Y."/>
        </authorList>
    </citation>
    <scope>NUCLEOTIDE SEQUENCE</scope>
    <source>
        <strain evidence="5">SYSU GA230002</strain>
    </source>
</reference>
<proteinExistence type="predicted"/>
<dbReference type="InterPro" id="IPR036388">
    <property type="entry name" value="WH-like_DNA-bd_sf"/>
</dbReference>
<dbReference type="InterPro" id="IPR000792">
    <property type="entry name" value="Tscrpt_reg_LuxR_C"/>
</dbReference>
<keyword evidence="3" id="KW-0804">Transcription</keyword>
<evidence type="ECO:0000256" key="3">
    <source>
        <dbReference type="ARBA" id="ARBA00023163"/>
    </source>
</evidence>
<keyword evidence="2" id="KW-0238">DNA-binding</keyword>
<dbReference type="Proteomes" id="UP001310386">
    <property type="component" value="Unassembled WGS sequence"/>
</dbReference>
<dbReference type="CDD" id="cd06170">
    <property type="entry name" value="LuxR_C_like"/>
    <property type="match status" value="1"/>
</dbReference>
<gene>
    <name evidence="5" type="ORF">VF724_00155</name>
</gene>
<evidence type="ECO:0000259" key="4">
    <source>
        <dbReference type="PROSITE" id="PS50043"/>
    </source>
</evidence>
<dbReference type="SUPFAM" id="SSF46894">
    <property type="entry name" value="C-terminal effector domain of the bipartite response regulators"/>
    <property type="match status" value="1"/>
</dbReference>
<organism evidence="5 6">
    <name type="scientific">Ferviditalea candida</name>
    <dbReference type="NCBI Taxonomy" id="3108399"/>
    <lineage>
        <taxon>Bacteria</taxon>
        <taxon>Bacillati</taxon>
        <taxon>Bacillota</taxon>
        <taxon>Bacilli</taxon>
        <taxon>Bacillales</taxon>
        <taxon>Paenibacillaceae</taxon>
        <taxon>Ferviditalea</taxon>
    </lineage>
</organism>
<keyword evidence="1" id="KW-0805">Transcription regulation</keyword>
<accession>A0ABU5ZC44</accession>
<feature type="domain" description="HTH luxR-type" evidence="4">
    <location>
        <begin position="28"/>
        <end position="94"/>
    </location>
</feature>
<evidence type="ECO:0000313" key="5">
    <source>
        <dbReference type="EMBL" id="MEB3100079.1"/>
    </source>
</evidence>
<evidence type="ECO:0000313" key="6">
    <source>
        <dbReference type="Proteomes" id="UP001310386"/>
    </source>
</evidence>
<keyword evidence="6" id="KW-1185">Reference proteome</keyword>
<sequence>MFGGVIINHLLTRSKKINVIALDQLLLKLKESFYLSMRETEVLKLMILNGDSNEEIAEKLYISDKTVRNHITNIQTKMSVHSIRELMSILLTLSLEGDSIEVNTHRRV</sequence>
<dbReference type="Gene3D" id="1.10.10.10">
    <property type="entry name" value="Winged helix-like DNA-binding domain superfamily/Winged helix DNA-binding domain"/>
    <property type="match status" value="1"/>
</dbReference>
<dbReference type="PANTHER" id="PTHR44688:SF16">
    <property type="entry name" value="DNA-BINDING TRANSCRIPTIONAL ACTIVATOR DEVR_DOSR"/>
    <property type="match status" value="1"/>
</dbReference>
<dbReference type="Pfam" id="PF00196">
    <property type="entry name" value="GerE"/>
    <property type="match status" value="1"/>
</dbReference>
<evidence type="ECO:0000256" key="2">
    <source>
        <dbReference type="ARBA" id="ARBA00023125"/>
    </source>
</evidence>
<name>A0ABU5ZC44_9BACL</name>
<dbReference type="PROSITE" id="PS50043">
    <property type="entry name" value="HTH_LUXR_2"/>
    <property type="match status" value="1"/>
</dbReference>
<dbReference type="EMBL" id="JAYJLD010000001">
    <property type="protein sequence ID" value="MEB3100079.1"/>
    <property type="molecule type" value="Genomic_DNA"/>
</dbReference>
<dbReference type="RefSeq" id="WP_371752194.1">
    <property type="nucleotide sequence ID" value="NZ_JAYJLD010000001.1"/>
</dbReference>
<dbReference type="SMART" id="SM00421">
    <property type="entry name" value="HTH_LUXR"/>
    <property type="match status" value="1"/>
</dbReference>
<protein>
    <submittedName>
        <fullName evidence="5">Helix-turn-helix transcriptional regulator</fullName>
    </submittedName>
</protein>
<evidence type="ECO:0000256" key="1">
    <source>
        <dbReference type="ARBA" id="ARBA00023015"/>
    </source>
</evidence>
<dbReference type="PROSITE" id="PS00622">
    <property type="entry name" value="HTH_LUXR_1"/>
    <property type="match status" value="1"/>
</dbReference>
<comment type="caution">
    <text evidence="5">The sequence shown here is derived from an EMBL/GenBank/DDBJ whole genome shotgun (WGS) entry which is preliminary data.</text>
</comment>
<dbReference type="PANTHER" id="PTHR44688">
    <property type="entry name" value="DNA-BINDING TRANSCRIPTIONAL ACTIVATOR DEVR_DOSR"/>
    <property type="match status" value="1"/>
</dbReference>